<dbReference type="AlphaFoldDB" id="A0A9Q1LP75"/>
<dbReference type="PANTHER" id="PTHR47990">
    <property type="entry name" value="2-OXOGLUTARATE (2OG) AND FE(II)-DEPENDENT OXYGENASE SUPERFAMILY PROTEIN-RELATED"/>
    <property type="match status" value="1"/>
</dbReference>
<dbReference type="InterPro" id="IPR044861">
    <property type="entry name" value="IPNS-like_FE2OG_OXY"/>
</dbReference>
<dbReference type="InterPro" id="IPR027443">
    <property type="entry name" value="IPNS-like_sf"/>
</dbReference>
<evidence type="ECO:0000313" key="2">
    <source>
        <dbReference type="EMBL" id="KAJ8539915.1"/>
    </source>
</evidence>
<accession>A0A9Q1LP75</accession>
<protein>
    <recommendedName>
        <fullName evidence="1">Fe2OG dioxygenase domain-containing protein</fullName>
    </recommendedName>
</protein>
<dbReference type="Gene3D" id="2.60.120.330">
    <property type="entry name" value="B-lactam Antibiotic, Isopenicillin N Synthase, Chain"/>
    <property type="match status" value="1"/>
</dbReference>
<dbReference type="InterPro" id="IPR050231">
    <property type="entry name" value="Iron_ascorbate_oxido_reductase"/>
</dbReference>
<evidence type="ECO:0000313" key="3">
    <source>
        <dbReference type="Proteomes" id="UP001152561"/>
    </source>
</evidence>
<name>A0A9Q1LP75_9SOLA</name>
<dbReference type="PROSITE" id="PS51471">
    <property type="entry name" value="FE2OG_OXY"/>
    <property type="match status" value="1"/>
</dbReference>
<dbReference type="Pfam" id="PF03171">
    <property type="entry name" value="2OG-FeII_Oxy"/>
    <property type="match status" value="1"/>
</dbReference>
<proteinExistence type="predicted"/>
<dbReference type="OrthoDB" id="288590at2759"/>
<dbReference type="SUPFAM" id="SSF51197">
    <property type="entry name" value="Clavaminate synthase-like"/>
    <property type="match status" value="1"/>
</dbReference>
<dbReference type="Proteomes" id="UP001152561">
    <property type="component" value="Unassembled WGS sequence"/>
</dbReference>
<keyword evidence="3" id="KW-1185">Reference proteome</keyword>
<gene>
    <name evidence="2" type="ORF">K7X08_026304</name>
</gene>
<organism evidence="2 3">
    <name type="scientific">Anisodus acutangulus</name>
    <dbReference type="NCBI Taxonomy" id="402998"/>
    <lineage>
        <taxon>Eukaryota</taxon>
        <taxon>Viridiplantae</taxon>
        <taxon>Streptophyta</taxon>
        <taxon>Embryophyta</taxon>
        <taxon>Tracheophyta</taxon>
        <taxon>Spermatophyta</taxon>
        <taxon>Magnoliopsida</taxon>
        <taxon>eudicotyledons</taxon>
        <taxon>Gunneridae</taxon>
        <taxon>Pentapetalae</taxon>
        <taxon>asterids</taxon>
        <taxon>lamiids</taxon>
        <taxon>Solanales</taxon>
        <taxon>Solanaceae</taxon>
        <taxon>Solanoideae</taxon>
        <taxon>Hyoscyameae</taxon>
        <taxon>Anisodus</taxon>
    </lineage>
</organism>
<dbReference type="EMBL" id="JAJAGQ010000016">
    <property type="protein sequence ID" value="KAJ8539915.1"/>
    <property type="molecule type" value="Genomic_DNA"/>
</dbReference>
<reference evidence="3" key="1">
    <citation type="journal article" date="2023" name="Proc. Natl. Acad. Sci. U.S.A.">
        <title>Genomic and structural basis for evolution of tropane alkaloid biosynthesis.</title>
        <authorList>
            <person name="Wanga Y.-J."/>
            <person name="Taina T."/>
            <person name="Yua J.-Y."/>
            <person name="Lia J."/>
            <person name="Xua B."/>
            <person name="Chenc J."/>
            <person name="D'Auriad J.C."/>
            <person name="Huanga J.-P."/>
            <person name="Huanga S.-X."/>
        </authorList>
    </citation>
    <scope>NUCLEOTIDE SEQUENCE [LARGE SCALE GENOMIC DNA]</scope>
    <source>
        <strain evidence="3">cv. KIB-2019</strain>
    </source>
</reference>
<comment type="caution">
    <text evidence="2">The sequence shown here is derived from an EMBL/GenBank/DDBJ whole genome shotgun (WGS) entry which is preliminary data.</text>
</comment>
<dbReference type="InterPro" id="IPR005123">
    <property type="entry name" value="Oxoglu/Fe-dep_dioxygenase_dom"/>
</dbReference>
<feature type="domain" description="Fe2OG dioxygenase" evidence="1">
    <location>
        <begin position="55"/>
        <end position="157"/>
    </location>
</feature>
<evidence type="ECO:0000259" key="1">
    <source>
        <dbReference type="PROSITE" id="PS51471"/>
    </source>
</evidence>
<sequence>MCPPGTTANVFPTNPSNIRPIMEELFTKFSETCQLLESILNDCLGLPPNFLKDYNNDRCMDILLSYRYFPATESEDNGATFHQDPTVLSPVFQDDAGGLEILINGEWILVAPIKGALVYHICDVLQVLTNNKFVSPFHQVVRPKGKSRYVFVFFYNLSGEKWVEPLPQFSKDIEELPK</sequence>